<accession>A0A3P1SFH6</accession>
<keyword evidence="2" id="KW-0813">Transport</keyword>
<evidence type="ECO:0000256" key="4">
    <source>
        <dbReference type="ARBA" id="ARBA00022989"/>
    </source>
</evidence>
<dbReference type="PANTHER" id="PTHR11537:SF254">
    <property type="entry name" value="POTASSIUM VOLTAGE-GATED CHANNEL PROTEIN SHAB"/>
    <property type="match status" value="1"/>
</dbReference>
<dbReference type="RefSeq" id="WP_124869124.1">
    <property type="nucleotide sequence ID" value="NZ_RQZF01000003.1"/>
</dbReference>
<dbReference type="Gene3D" id="1.20.5.110">
    <property type="match status" value="1"/>
</dbReference>
<dbReference type="Pfam" id="PF07885">
    <property type="entry name" value="Ion_trans_2"/>
    <property type="match status" value="1"/>
</dbReference>
<keyword evidence="7" id="KW-0407">Ion channel</keyword>
<comment type="subcellular location">
    <subcellularLocation>
        <location evidence="1">Membrane</location>
        <topology evidence="1">Multi-pass membrane protein</topology>
    </subcellularLocation>
</comment>
<feature type="transmembrane region" description="Helical" evidence="10">
    <location>
        <begin position="15"/>
        <end position="34"/>
    </location>
</feature>
<evidence type="ECO:0000256" key="8">
    <source>
        <dbReference type="SAM" id="Coils"/>
    </source>
</evidence>
<dbReference type="InterPro" id="IPR013099">
    <property type="entry name" value="K_chnl_dom"/>
</dbReference>
<keyword evidence="5" id="KW-0406">Ion transport</keyword>
<comment type="caution">
    <text evidence="12">The sequence shown here is derived from an EMBL/GenBank/DDBJ whole genome shotgun (WGS) entry which is preliminary data.</text>
</comment>
<reference evidence="12 13" key="1">
    <citation type="submission" date="2018-11" db="EMBL/GenBank/DDBJ databases">
        <title>Genomes From Bacteria Associated with the Canine Oral Cavity: a Test Case for Automated Genome-Based Taxonomic Assignment.</title>
        <authorList>
            <person name="Coil D.A."/>
            <person name="Jospin G."/>
            <person name="Darling A.E."/>
            <person name="Wallis C."/>
            <person name="Davis I.J."/>
            <person name="Harris S."/>
            <person name="Eisen J.A."/>
            <person name="Holcombe L.J."/>
            <person name="O'Flynn C."/>
        </authorList>
    </citation>
    <scope>NUCLEOTIDE SEQUENCE [LARGE SCALE GENOMIC DNA]</scope>
    <source>
        <strain evidence="12 13">OH770</strain>
    </source>
</reference>
<feature type="region of interest" description="Disordered" evidence="9">
    <location>
        <begin position="218"/>
        <end position="248"/>
    </location>
</feature>
<dbReference type="Proteomes" id="UP000280444">
    <property type="component" value="Unassembled WGS sequence"/>
</dbReference>
<name>A0A3P1SFH6_9ACTO</name>
<dbReference type="GO" id="GO:0001508">
    <property type="term" value="P:action potential"/>
    <property type="evidence" value="ECO:0007669"/>
    <property type="project" value="TreeGrafter"/>
</dbReference>
<dbReference type="GO" id="GO:0008076">
    <property type="term" value="C:voltage-gated potassium channel complex"/>
    <property type="evidence" value="ECO:0007669"/>
    <property type="project" value="InterPro"/>
</dbReference>
<dbReference type="InterPro" id="IPR028325">
    <property type="entry name" value="VG_K_chnl"/>
</dbReference>
<gene>
    <name evidence="12" type="ORF">EII11_04300</name>
</gene>
<dbReference type="AlphaFoldDB" id="A0A3P1SFH6"/>
<dbReference type="EMBL" id="RQZF01000003">
    <property type="protein sequence ID" value="RRC95505.1"/>
    <property type="molecule type" value="Genomic_DNA"/>
</dbReference>
<feature type="domain" description="Potassium channel" evidence="11">
    <location>
        <begin position="131"/>
        <end position="208"/>
    </location>
</feature>
<proteinExistence type="predicted"/>
<evidence type="ECO:0000313" key="13">
    <source>
        <dbReference type="Proteomes" id="UP000280444"/>
    </source>
</evidence>
<sequence length="279" mass="30897">MLNHAALKEHHTPKYFLLMEWILTLAALAYLVIYSWQIISQPTGRALQISEVILMAIWVFFLVEYLVRLYLAHDRRTWFTRHLFDFVVVILPILRPLRVLRVLMILGVIQRSANLHLHGRIAAYTTVGSALLVWLSALTVLDLERGVEGSSLTTMSEALWWAFVTVTTVGYGDIAPVTDEGRMVAVILMLAGISLIGIVTATLASWVVAQASDEESALEGADGGMMDEAPAADPQGEGERGRQAAGCTGECAATKADVEALRRDIERLRDEILRLKDLD</sequence>
<feature type="coiled-coil region" evidence="8">
    <location>
        <begin position="251"/>
        <end position="278"/>
    </location>
</feature>
<feature type="transmembrane region" description="Helical" evidence="10">
    <location>
        <begin position="46"/>
        <end position="66"/>
    </location>
</feature>
<evidence type="ECO:0000259" key="11">
    <source>
        <dbReference type="Pfam" id="PF07885"/>
    </source>
</evidence>
<organism evidence="12 13">
    <name type="scientific">Schaalia canis</name>
    <dbReference type="NCBI Taxonomy" id="100469"/>
    <lineage>
        <taxon>Bacteria</taxon>
        <taxon>Bacillati</taxon>
        <taxon>Actinomycetota</taxon>
        <taxon>Actinomycetes</taxon>
        <taxon>Actinomycetales</taxon>
        <taxon>Actinomycetaceae</taxon>
        <taxon>Schaalia</taxon>
    </lineage>
</organism>
<feature type="transmembrane region" description="Helical" evidence="10">
    <location>
        <begin position="121"/>
        <end position="138"/>
    </location>
</feature>
<keyword evidence="8" id="KW-0175">Coiled coil</keyword>
<evidence type="ECO:0000256" key="3">
    <source>
        <dbReference type="ARBA" id="ARBA00022692"/>
    </source>
</evidence>
<evidence type="ECO:0000256" key="10">
    <source>
        <dbReference type="SAM" id="Phobius"/>
    </source>
</evidence>
<evidence type="ECO:0000256" key="6">
    <source>
        <dbReference type="ARBA" id="ARBA00023136"/>
    </source>
</evidence>
<feature type="transmembrane region" description="Helical" evidence="10">
    <location>
        <begin position="184"/>
        <end position="208"/>
    </location>
</feature>
<keyword evidence="13" id="KW-1185">Reference proteome</keyword>
<evidence type="ECO:0000256" key="7">
    <source>
        <dbReference type="ARBA" id="ARBA00023303"/>
    </source>
</evidence>
<evidence type="ECO:0000256" key="9">
    <source>
        <dbReference type="SAM" id="MobiDB-lite"/>
    </source>
</evidence>
<dbReference type="GO" id="GO:0005249">
    <property type="term" value="F:voltage-gated potassium channel activity"/>
    <property type="evidence" value="ECO:0007669"/>
    <property type="project" value="InterPro"/>
</dbReference>
<keyword evidence="3 10" id="KW-0812">Transmembrane</keyword>
<evidence type="ECO:0000313" key="12">
    <source>
        <dbReference type="EMBL" id="RRC95505.1"/>
    </source>
</evidence>
<protein>
    <recommendedName>
        <fullName evidence="11">Potassium channel domain-containing protein</fullName>
    </recommendedName>
</protein>
<keyword evidence="6 10" id="KW-0472">Membrane</keyword>
<feature type="transmembrane region" description="Helical" evidence="10">
    <location>
        <begin position="86"/>
        <end position="109"/>
    </location>
</feature>
<dbReference type="Gene3D" id="1.10.287.70">
    <property type="match status" value="1"/>
</dbReference>
<feature type="transmembrane region" description="Helical" evidence="10">
    <location>
        <begin position="158"/>
        <end position="177"/>
    </location>
</feature>
<dbReference type="OrthoDB" id="9799090at2"/>
<evidence type="ECO:0000256" key="2">
    <source>
        <dbReference type="ARBA" id="ARBA00022448"/>
    </source>
</evidence>
<evidence type="ECO:0000256" key="5">
    <source>
        <dbReference type="ARBA" id="ARBA00023065"/>
    </source>
</evidence>
<keyword evidence="4 10" id="KW-1133">Transmembrane helix</keyword>
<dbReference type="SUPFAM" id="SSF81324">
    <property type="entry name" value="Voltage-gated potassium channels"/>
    <property type="match status" value="1"/>
</dbReference>
<dbReference type="PANTHER" id="PTHR11537">
    <property type="entry name" value="VOLTAGE-GATED POTASSIUM CHANNEL"/>
    <property type="match status" value="1"/>
</dbReference>
<evidence type="ECO:0000256" key="1">
    <source>
        <dbReference type="ARBA" id="ARBA00004141"/>
    </source>
</evidence>